<feature type="region of interest" description="Disordered" evidence="1">
    <location>
        <begin position="833"/>
        <end position="857"/>
    </location>
</feature>
<evidence type="ECO:0000313" key="2">
    <source>
        <dbReference type="EMBL" id="CAI3982474.1"/>
    </source>
</evidence>
<keyword evidence="4" id="KW-1185">Reference proteome</keyword>
<feature type="non-terminal residue" evidence="2">
    <location>
        <position position="2050"/>
    </location>
</feature>
<comment type="caution">
    <text evidence="2">The sequence shown here is derived from an EMBL/GenBank/DDBJ whole genome shotgun (WGS) entry which is preliminary data.</text>
</comment>
<name>A0A9P1FM81_9DINO</name>
<gene>
    <name evidence="2" type="ORF">C1SCF055_LOCUS10165</name>
</gene>
<dbReference type="OrthoDB" id="641149at2759"/>
<evidence type="ECO:0000256" key="1">
    <source>
        <dbReference type="SAM" id="MobiDB-lite"/>
    </source>
</evidence>
<reference evidence="3" key="2">
    <citation type="submission" date="2024-04" db="EMBL/GenBank/DDBJ databases">
        <authorList>
            <person name="Chen Y."/>
            <person name="Shah S."/>
            <person name="Dougan E. K."/>
            <person name="Thang M."/>
            <person name="Chan C."/>
        </authorList>
    </citation>
    <scope>NUCLEOTIDE SEQUENCE [LARGE SCALE GENOMIC DNA]</scope>
</reference>
<dbReference type="EMBL" id="CAMXCT030000719">
    <property type="protein sequence ID" value="CAL4769786.1"/>
    <property type="molecule type" value="Genomic_DNA"/>
</dbReference>
<evidence type="ECO:0000313" key="3">
    <source>
        <dbReference type="EMBL" id="CAL1135849.1"/>
    </source>
</evidence>
<dbReference type="EMBL" id="CAMXCT020000719">
    <property type="protein sequence ID" value="CAL1135849.1"/>
    <property type="molecule type" value="Genomic_DNA"/>
</dbReference>
<accession>A0A9P1FM81</accession>
<dbReference type="EMBL" id="CAMXCT010000719">
    <property type="protein sequence ID" value="CAI3982474.1"/>
    <property type="molecule type" value="Genomic_DNA"/>
</dbReference>
<feature type="region of interest" description="Disordered" evidence="1">
    <location>
        <begin position="1009"/>
        <end position="1092"/>
    </location>
</feature>
<protein>
    <submittedName>
        <fullName evidence="2">Uncharacterized protein</fullName>
    </submittedName>
</protein>
<reference evidence="2" key="1">
    <citation type="submission" date="2022-10" db="EMBL/GenBank/DDBJ databases">
        <authorList>
            <person name="Chen Y."/>
            <person name="Dougan E. K."/>
            <person name="Chan C."/>
            <person name="Rhodes N."/>
            <person name="Thang M."/>
        </authorList>
    </citation>
    <scope>NUCLEOTIDE SEQUENCE</scope>
</reference>
<feature type="compositionally biased region" description="Low complexity" evidence="1">
    <location>
        <begin position="1009"/>
        <end position="1030"/>
    </location>
</feature>
<feature type="non-terminal residue" evidence="2">
    <location>
        <position position="1"/>
    </location>
</feature>
<dbReference type="Gene3D" id="3.40.50.150">
    <property type="entry name" value="Vaccinia Virus protein VP39"/>
    <property type="match status" value="1"/>
</dbReference>
<evidence type="ECO:0000313" key="4">
    <source>
        <dbReference type="Proteomes" id="UP001152797"/>
    </source>
</evidence>
<dbReference type="InterPro" id="IPR029063">
    <property type="entry name" value="SAM-dependent_MTases_sf"/>
</dbReference>
<proteinExistence type="predicted"/>
<dbReference type="Proteomes" id="UP001152797">
    <property type="component" value="Unassembled WGS sequence"/>
</dbReference>
<sequence>LTGSGKERLYKSLRKNGRFHANSPVGFTAVDAEEDQELVMPSVDEDQEDQEAAGCELPAQLLGALYDAIIGRAFKKRRKDNGCFVCSSALFQNHMACALLSPELRRSWAYNVNGERDPGIQHVNPSSPEVFNPGNRYRDYKTKPCVKLFKAMLCENQNTQSNLAPAKATEDLLFPKQSITSNQTHWSTLNTSRPLAQWRATTPAHLGAGFDRLSMAVIQSIEEFRFYETAGVLNMISTRLQAIEATINEELNRAGSTLVSPRLCIAPSGGSDGRMTPMGVQALQAANRVLMARALAAEFKGVTLYLMTVGLAWAMTDYGMTIGLTTVQGIQCGAEVAPDLIRHGVVSLNLLALKHDALHAAGMPNWQIEAILAAGVALTAGSEDILARSTNPASEARVRTYLAICRAWEVPGLRSIQRGLGESKLKDAFNGLQLGNMPFSTDEEPFSFDNVAHCRDMALIGLWFMLRESEMASARECDLRLRRYALAYQYTRPTREDGSQKDRLHAAARPRYTACACGAAPRGTCSALISGAQMLSSSGVELALIQLLGRWTSTAVLRYTQDSALVRVPSIPQQVIAGGDPQWHKVQMQVMTMEPNATPSAAAPKSPARAARPKAFAAAVRSLQAELAQVKQAVQKPPQTFVFRPRAKILHKASPYEENNEPTRWRTPCGWGYGSRTFLRTTNEEDGNRRCRKCFNLSEASSSDSSEDSSGLSDIAASSAGSADDYWLSNNDRSAFQHGAVSCAGVAGGHSLARDAAAGPALVEYLEIRGIRTPATLALLNKDEDGLDRTLIQPLLQGWPREDGTIISIPDTDKPIAKATLIHMWMMAKQSWEQAQVAAQPRPPSPPATAPGTTTAAAEDKIAKTLAPGRWPWFKITNLNRLVEKTGYFPSKNSWAQRTSSPGYYMNMRSARPTHRSSWVKLSPPGTFQANGEPNPLAKRDRSVTKLTLTGEQLVAAPEEPWQPRSVLAIIDGLSSIRWCFVLCKPGSEQAVHTFFDWLVRLVKKVTAAATAKPEAKGSGKSNTKSGKSSRVSPYSRPTGRWMWEPNDKSEKASGSWQGHSKYEEKSSWKKVASVTPDNTGYPPPEKPPQTGTAQVFQKLNEKVILLSCFDGIGSAAVALRDLLDSISLHITWEVDEECLKVQAARHTDAMMRGDFLKDDPLEVAKIIRQHDPQGTCLVLFASAPPYPDFSRIKENPPGSDGAEGQKFTAYCAFINQVEMNIPHKRVGHLTENVVMQKSEADLFSSRLDCEAVVADAQDFGLINRPRTRWLNDGRTFAPWQYAPEALLHAEDGMMSVPTPEVKEQLHMLPSGYTSVPGVTERVRHRMMANGWHLGTARFLMMPVLQTMMMTPVASPVPSPRQTALQTMLSIIQPMQPQLGPGRWPKEAACVAQAGSMWEHWRLAQEAVHPMQRPPRLEPGLQQCIDLQHRLGGSLNRMREEIVDEIAQMAEAQPEATTSWWQALPHHIAMVYYDKEHAQISQIPLLIQLLQMVQMPGLAELAEDLQQGFQVTGALHEGAGWLPRADGRYEFPANQEAFRRHNKHYTLAKLCSRDLDPEWKTLLEELKIELGKGRMSGPYSAPTWWPTPAISVEEKPLLPLPEQDICTSFCFSVLQTDKVRRCEDFRRRIGVFFRNMALVPDACPGGRLLATALGHYVDDFIVVETESVVQSGYEQFTRMMRTLGLRMKERKALPPCTQQKVLGINMHITQDSVVLSPHPERCQKACSTMMRALQKNELSNDDAHRLAGKLVFLTSTLFGQLGRAALQPLYARAHGLSNDDHQGQLNARCGQHYRHIILYSDAYFVMDGQRRIPTWVIEKYCTRKACIYFLEVAAQCMGLLLCRSMQSTMVISFIDNTSGFFALRKGYCKVSRQSFTEMHEIDAAWTDLHRTATDSDHAHGTALHDVLALEPLCCKHLTLERCTWVLKGTRCDICAIGEQSNSESNKVVRQGDSDTFTYVSGHARTQDVQLVLLSSYGFRLAAGASEVDAVYGPVCEQSNSESNKEKLAAMFQSEGTCSLYCYLRMAFDLQLELPKWMRSMAQSVPVMVVK</sequence>
<organism evidence="2">
    <name type="scientific">Cladocopium goreaui</name>
    <dbReference type="NCBI Taxonomy" id="2562237"/>
    <lineage>
        <taxon>Eukaryota</taxon>
        <taxon>Sar</taxon>
        <taxon>Alveolata</taxon>
        <taxon>Dinophyceae</taxon>
        <taxon>Suessiales</taxon>
        <taxon>Symbiodiniaceae</taxon>
        <taxon>Cladocopium</taxon>
    </lineage>
</organism>